<keyword evidence="4" id="KW-1185">Reference proteome</keyword>
<dbReference type="GeneID" id="19304217"/>
<organism evidence="3 4">
    <name type="scientific">Gloeophyllum trabeum (strain ATCC 11539 / FP-39264 / Madison 617)</name>
    <name type="common">Brown rot fungus</name>
    <dbReference type="NCBI Taxonomy" id="670483"/>
    <lineage>
        <taxon>Eukaryota</taxon>
        <taxon>Fungi</taxon>
        <taxon>Dikarya</taxon>
        <taxon>Basidiomycota</taxon>
        <taxon>Agaricomycotina</taxon>
        <taxon>Agaricomycetes</taxon>
        <taxon>Gloeophyllales</taxon>
        <taxon>Gloeophyllaceae</taxon>
        <taxon>Gloeophyllum</taxon>
    </lineage>
</organism>
<dbReference type="SUPFAM" id="SSF63829">
    <property type="entry name" value="Calcium-dependent phosphotriesterase"/>
    <property type="match status" value="1"/>
</dbReference>
<dbReference type="InterPro" id="IPR049916">
    <property type="entry name" value="WDR72-like"/>
</dbReference>
<evidence type="ECO:0000313" key="3">
    <source>
        <dbReference type="EMBL" id="EPQ54828.1"/>
    </source>
</evidence>
<dbReference type="SMART" id="SM00320">
    <property type="entry name" value="WD40"/>
    <property type="match status" value="3"/>
</dbReference>
<dbReference type="KEGG" id="gtr:GLOTRDRAFT_139310"/>
<feature type="repeat" description="WD" evidence="1">
    <location>
        <begin position="1310"/>
        <end position="1344"/>
    </location>
</feature>
<dbReference type="Pfam" id="PF00400">
    <property type="entry name" value="WD40"/>
    <property type="match status" value="1"/>
</dbReference>
<evidence type="ECO:0000256" key="2">
    <source>
        <dbReference type="SAM" id="MobiDB-lite"/>
    </source>
</evidence>
<reference evidence="3 4" key="1">
    <citation type="journal article" date="2012" name="Science">
        <title>The Paleozoic origin of enzymatic lignin decomposition reconstructed from 31 fungal genomes.</title>
        <authorList>
            <person name="Floudas D."/>
            <person name="Binder M."/>
            <person name="Riley R."/>
            <person name="Barry K."/>
            <person name="Blanchette R.A."/>
            <person name="Henrissat B."/>
            <person name="Martinez A.T."/>
            <person name="Otillar R."/>
            <person name="Spatafora J.W."/>
            <person name="Yadav J.S."/>
            <person name="Aerts A."/>
            <person name="Benoit I."/>
            <person name="Boyd A."/>
            <person name="Carlson A."/>
            <person name="Copeland A."/>
            <person name="Coutinho P.M."/>
            <person name="de Vries R.P."/>
            <person name="Ferreira P."/>
            <person name="Findley K."/>
            <person name="Foster B."/>
            <person name="Gaskell J."/>
            <person name="Glotzer D."/>
            <person name="Gorecki P."/>
            <person name="Heitman J."/>
            <person name="Hesse C."/>
            <person name="Hori C."/>
            <person name="Igarashi K."/>
            <person name="Jurgens J.A."/>
            <person name="Kallen N."/>
            <person name="Kersten P."/>
            <person name="Kohler A."/>
            <person name="Kuees U."/>
            <person name="Kumar T.K.A."/>
            <person name="Kuo A."/>
            <person name="LaButti K."/>
            <person name="Larrondo L.F."/>
            <person name="Lindquist E."/>
            <person name="Ling A."/>
            <person name="Lombard V."/>
            <person name="Lucas S."/>
            <person name="Lundell T."/>
            <person name="Martin R."/>
            <person name="McLaughlin D.J."/>
            <person name="Morgenstern I."/>
            <person name="Morin E."/>
            <person name="Murat C."/>
            <person name="Nagy L.G."/>
            <person name="Nolan M."/>
            <person name="Ohm R.A."/>
            <person name="Patyshakuliyeva A."/>
            <person name="Rokas A."/>
            <person name="Ruiz-Duenas F.J."/>
            <person name="Sabat G."/>
            <person name="Salamov A."/>
            <person name="Samejima M."/>
            <person name="Schmutz J."/>
            <person name="Slot J.C."/>
            <person name="St John F."/>
            <person name="Stenlid J."/>
            <person name="Sun H."/>
            <person name="Sun S."/>
            <person name="Syed K."/>
            <person name="Tsang A."/>
            <person name="Wiebenga A."/>
            <person name="Young D."/>
            <person name="Pisabarro A."/>
            <person name="Eastwood D.C."/>
            <person name="Martin F."/>
            <person name="Cullen D."/>
            <person name="Grigoriev I.V."/>
            <person name="Hibbett D.S."/>
        </authorList>
    </citation>
    <scope>NUCLEOTIDE SEQUENCE [LARGE SCALE GENOMIC DNA]</scope>
    <source>
        <strain evidence="3 4">ATCC 11539</strain>
    </source>
</reference>
<feature type="compositionally biased region" description="Low complexity" evidence="2">
    <location>
        <begin position="105"/>
        <end position="114"/>
    </location>
</feature>
<feature type="compositionally biased region" description="Low complexity" evidence="2">
    <location>
        <begin position="195"/>
        <end position="226"/>
    </location>
</feature>
<dbReference type="GO" id="GO:0005737">
    <property type="term" value="C:cytoplasm"/>
    <property type="evidence" value="ECO:0007669"/>
    <property type="project" value="TreeGrafter"/>
</dbReference>
<dbReference type="STRING" id="670483.S7Q5T1"/>
<dbReference type="Proteomes" id="UP000030669">
    <property type="component" value="Unassembled WGS sequence"/>
</dbReference>
<protein>
    <submittedName>
        <fullName evidence="3">WD40 repeat-like protein</fullName>
    </submittedName>
</protein>
<dbReference type="InterPro" id="IPR015943">
    <property type="entry name" value="WD40/YVTN_repeat-like_dom_sf"/>
</dbReference>
<dbReference type="eggNOG" id="KOG4155">
    <property type="taxonomic scope" value="Eukaryota"/>
</dbReference>
<dbReference type="Gene3D" id="2.130.10.10">
    <property type="entry name" value="YVTN repeat-like/Quinoprotein amine dehydrogenase"/>
    <property type="match status" value="2"/>
</dbReference>
<feature type="region of interest" description="Disordered" evidence="2">
    <location>
        <begin position="85"/>
        <end position="137"/>
    </location>
</feature>
<evidence type="ECO:0000256" key="1">
    <source>
        <dbReference type="PROSITE-ProRule" id="PRU00221"/>
    </source>
</evidence>
<feature type="region of interest" description="Disordered" evidence="2">
    <location>
        <begin position="176"/>
        <end position="239"/>
    </location>
</feature>
<feature type="compositionally biased region" description="Low complexity" evidence="2">
    <location>
        <begin position="122"/>
        <end position="134"/>
    </location>
</feature>
<dbReference type="PANTHER" id="PTHR44099">
    <property type="entry name" value="RABCONNECTIN-3B, ISOFORM A"/>
    <property type="match status" value="1"/>
</dbReference>
<dbReference type="SUPFAM" id="SSF48371">
    <property type="entry name" value="ARM repeat"/>
    <property type="match status" value="1"/>
</dbReference>
<feature type="compositionally biased region" description="Low complexity" evidence="2">
    <location>
        <begin position="440"/>
        <end position="455"/>
    </location>
</feature>
<dbReference type="OrthoDB" id="338622at2759"/>
<dbReference type="OMA" id="LKLCARW"/>
<evidence type="ECO:0000313" key="4">
    <source>
        <dbReference type="Proteomes" id="UP000030669"/>
    </source>
</evidence>
<keyword evidence="1" id="KW-0853">WD repeat</keyword>
<dbReference type="PANTHER" id="PTHR44099:SF4">
    <property type="entry name" value="RABCONNECTIN-3B, ISOFORM A"/>
    <property type="match status" value="1"/>
</dbReference>
<dbReference type="EMBL" id="KB469303">
    <property type="protein sequence ID" value="EPQ54828.1"/>
    <property type="molecule type" value="Genomic_DNA"/>
</dbReference>
<name>S7Q5T1_GLOTA</name>
<dbReference type="InterPro" id="IPR001680">
    <property type="entry name" value="WD40_rpt"/>
</dbReference>
<feature type="compositionally biased region" description="Basic and acidic residues" evidence="2">
    <location>
        <begin position="176"/>
        <end position="186"/>
    </location>
</feature>
<dbReference type="SUPFAM" id="SSF50969">
    <property type="entry name" value="YVTN repeat-like/Quinoprotein amine dehydrogenase"/>
    <property type="match status" value="1"/>
</dbReference>
<dbReference type="PROSITE" id="PS50082">
    <property type="entry name" value="WD_REPEATS_2"/>
    <property type="match status" value="1"/>
</dbReference>
<dbReference type="InterPro" id="IPR011044">
    <property type="entry name" value="Quino_amine_DH_bsu"/>
</dbReference>
<dbReference type="RefSeq" id="XP_007867067.1">
    <property type="nucleotide sequence ID" value="XM_007868876.1"/>
</dbReference>
<dbReference type="HOGENOM" id="CLU_001665_1_0_1"/>
<gene>
    <name evidence="3" type="ORF">GLOTRDRAFT_139310</name>
</gene>
<sequence length="1413" mass="153671">MTSSRFLLPITLCGSSGQQSSSTPSSVDIIETSCSRANPTCVVSWSLDSRNGEVSYKDNDRGQDVAGVALGCADGTVYIFHAASRPEKHRSQEPNESQFGSAKVSLSLRPSSPTRRSKLAQSKSRSTSPSSVTSGLAPFSVSSRSRIVSGLSLEQAEAPKNYVDFEEEPEKLKDMLKGKGPKEKSTAPEGPPSQSPSRLLRSPWHVSSTLSSSLSTSRSMSRAPSPTLSTADATPPPASSVMSLKLHICPQRFGEGHAVSSVEIIHDSQELLCLQESGYLSVHSLQDGSCTGTLQIEDEHSLAPPDGIKPHDMSYHVWSWKRMQVITHGEKTLVLVCANDPTTAAAAPSVPGDYHSSQDDVSEVTRLAIFELRRLHEHERFNTPVLEKVGEWCVDGPLCGHRLCETGSEDDLALLHITPSRHLVMRSLRLSSPAPNSLHASLAENESSTNNSLTSLPLPNPFKALKIRSSEHVAAAEPEKRPGKIVLGEELDLGEISFGEGDAGVIAGVRVCYPRAVIWSDSTVIALDLDLTARTMSPVGSSISIPRIEDVGVSGLDSFVAVCDDRAEVYTIRTVDPNNDEVTGEERSAGSSAIHAYQLSRTMTLPDHSANHIIFPDGILLATRDETGRRMLQLTEPPETSRVAANSKGRVKDARSTILWKAKRQPKDNELSLTALLPLELNLIITGYSDGYIKRSSLASLAADWTGSSAKRSDAPLNAAVMSLFAVHNRRTSSRILVGGGDDGSVACWDFSSLALTARWTLFITPLRKVIEAPDSGCLKDCILCIAHDGTVAVIAIDGCQFLYLIPGSIAPLEHMYFDSQNILLVYAHGWARLWDLRTQEFRRSVAWDKAADIVAQDKEWMEMPLNSGDEKLKEGTFAGALSVNSFSPDAASTLLVDLEILLGQLVLLSQASGEKQRQSSVLLTQSRTILSTFLTFGLSPDIDAICQEGLGVQPCGPLVGLMSRGTFITVDIRNPRSYWTVSSDVSAARALAIIALLRSLALFEDLTDNANTVIAFYASSLGALVGPAYQVPSPVFLANAWFNASSELRAAIHLLFDAGLACLSDEETNRIIDTWQPSLPYLQPEERRLSHTAAMALFLCGYIAVSKYSLLSATTLSDISKSIAFYLHDETSNHRALAIDLCSRGFTVWQQYVDAMEMLRALFVLATTSRKESISTQNAGLLARSAVLRIASSNSPLFMTTLAFDILHPKDVEHRKSVMQLVAFFIRKQPLVLYPNLPRLVEAVVKSLDPNSTANREAVLDTATEILGHVVKTFPTVDFHMATQRLAVGTSEGAVIMYDLKTATRLYVLEGHKKRLVACSFSPDGRRLVTVSLEESTVLVWKVGSSFSSFFNPGAPPRQGHSGSEPFKRLSFNVGDEAKMTIAGTLEFIRFEWPADRSVKLKIRDSTLTFST</sequence>
<accession>S7Q5T1</accession>
<feature type="region of interest" description="Disordered" evidence="2">
    <location>
        <begin position="436"/>
        <end position="455"/>
    </location>
</feature>
<dbReference type="InterPro" id="IPR016024">
    <property type="entry name" value="ARM-type_fold"/>
</dbReference>
<proteinExistence type="predicted"/>